<sequence length="216" mass="23293">MTEKRTQSRRTVFGHLEIEYDDDVLEPRPWTEHQSRWAAALLGGLPAGDVLELCAGVGHIGLLAVSGSSRHLVQVDAGARQCELAEINAARAGNRSVEVRHGDLEAAIEPDEKFVLVIADPPWVVSARTDDHPDDPLSAIDGGRDGLDLVRSCLDVIGRHLAPAGAAVLQVGPEQSEPVARYVTDWPHLGLRVVESRSYEDGALVHLARLTQDATG</sequence>
<evidence type="ECO:0000313" key="2">
    <source>
        <dbReference type="EMBL" id="CAA9374080.1"/>
    </source>
</evidence>
<dbReference type="PANTHER" id="PTHR18895">
    <property type="entry name" value="HEMK METHYLTRANSFERASE"/>
    <property type="match status" value="1"/>
</dbReference>
<dbReference type="GO" id="GO:0008757">
    <property type="term" value="F:S-adenosylmethionine-dependent methyltransferase activity"/>
    <property type="evidence" value="ECO:0007669"/>
    <property type="project" value="UniProtKB-ARBA"/>
</dbReference>
<dbReference type="PANTHER" id="PTHR18895:SF74">
    <property type="entry name" value="MTRF1L RELEASE FACTOR GLUTAMINE METHYLTRANSFERASE"/>
    <property type="match status" value="1"/>
</dbReference>
<evidence type="ECO:0000259" key="1">
    <source>
        <dbReference type="Pfam" id="PF05175"/>
    </source>
</evidence>
<dbReference type="GO" id="GO:0032259">
    <property type="term" value="P:methylation"/>
    <property type="evidence" value="ECO:0007669"/>
    <property type="project" value="UniProtKB-KW"/>
</dbReference>
<dbReference type="EMBL" id="CADCUK010000108">
    <property type="protein sequence ID" value="CAA9374080.1"/>
    <property type="molecule type" value="Genomic_DNA"/>
</dbReference>
<accession>A0A6J4N078</accession>
<keyword evidence="2" id="KW-0489">Methyltransferase</keyword>
<protein>
    <submittedName>
        <fullName evidence="2">Protein-N(5)-glutamine methyltransferase PrmC, methylates polypeptide chain release factors RF1 and RF2</fullName>
    </submittedName>
</protein>
<keyword evidence="2" id="KW-0808">Transferase</keyword>
<dbReference type="AlphaFoldDB" id="A0A6J4N078"/>
<dbReference type="Gene3D" id="3.40.50.150">
    <property type="entry name" value="Vaccinia Virus protein VP39"/>
    <property type="match status" value="1"/>
</dbReference>
<gene>
    <name evidence="2" type="ORF">AVDCRST_MAG47-1614</name>
</gene>
<name>A0A6J4N078_9ACTN</name>
<dbReference type="InterPro" id="IPR029063">
    <property type="entry name" value="SAM-dependent_MTases_sf"/>
</dbReference>
<dbReference type="InterPro" id="IPR002052">
    <property type="entry name" value="DNA_methylase_N6_adenine_CS"/>
</dbReference>
<dbReference type="InterPro" id="IPR007848">
    <property type="entry name" value="Small_mtfrase_dom"/>
</dbReference>
<proteinExistence type="predicted"/>
<dbReference type="PROSITE" id="PS00092">
    <property type="entry name" value="N6_MTASE"/>
    <property type="match status" value="1"/>
</dbReference>
<dbReference type="SUPFAM" id="SSF53335">
    <property type="entry name" value="S-adenosyl-L-methionine-dependent methyltransferases"/>
    <property type="match status" value="1"/>
</dbReference>
<reference evidence="2" key="1">
    <citation type="submission" date="2020-02" db="EMBL/GenBank/DDBJ databases">
        <authorList>
            <person name="Meier V. D."/>
        </authorList>
    </citation>
    <scope>NUCLEOTIDE SEQUENCE</scope>
    <source>
        <strain evidence="2">AVDCRST_MAG47</strain>
    </source>
</reference>
<dbReference type="CDD" id="cd02440">
    <property type="entry name" value="AdoMet_MTases"/>
    <property type="match status" value="1"/>
</dbReference>
<dbReference type="GO" id="GO:0003676">
    <property type="term" value="F:nucleic acid binding"/>
    <property type="evidence" value="ECO:0007669"/>
    <property type="project" value="InterPro"/>
</dbReference>
<dbReference type="Pfam" id="PF05175">
    <property type="entry name" value="MTS"/>
    <property type="match status" value="1"/>
</dbReference>
<organism evidence="2">
    <name type="scientific">uncultured Nocardioidaceae bacterium</name>
    <dbReference type="NCBI Taxonomy" id="253824"/>
    <lineage>
        <taxon>Bacteria</taxon>
        <taxon>Bacillati</taxon>
        <taxon>Actinomycetota</taxon>
        <taxon>Actinomycetes</taxon>
        <taxon>Propionibacteriales</taxon>
        <taxon>Nocardioidaceae</taxon>
        <taxon>environmental samples</taxon>
    </lineage>
</organism>
<dbReference type="GO" id="GO:0008170">
    <property type="term" value="F:N-methyltransferase activity"/>
    <property type="evidence" value="ECO:0007669"/>
    <property type="project" value="UniProtKB-ARBA"/>
</dbReference>
<dbReference type="InterPro" id="IPR050320">
    <property type="entry name" value="N5-glutamine_MTase"/>
</dbReference>
<feature type="domain" description="Methyltransferase small" evidence="1">
    <location>
        <begin position="46"/>
        <end position="129"/>
    </location>
</feature>